<dbReference type="EMBL" id="CP098609">
    <property type="protein sequence ID" value="USC48029.1"/>
    <property type="molecule type" value="Genomic_DNA"/>
</dbReference>
<gene>
    <name evidence="1" type="ORF">K7395_15375</name>
</gene>
<name>A0ABY4V080_STRFL</name>
<dbReference type="Pfam" id="PF14907">
    <property type="entry name" value="NTP_transf_5"/>
    <property type="match status" value="1"/>
</dbReference>
<dbReference type="RefSeq" id="WP_006126468.1">
    <property type="nucleotide sequence ID" value="NZ_CP098609.1"/>
</dbReference>
<proteinExistence type="predicted"/>
<evidence type="ECO:0000313" key="2">
    <source>
        <dbReference type="Proteomes" id="UP001056079"/>
    </source>
</evidence>
<dbReference type="InterPro" id="IPR039498">
    <property type="entry name" value="NTP_transf_5"/>
</dbReference>
<sequence length="378" mass="42878">MSATGPESQVLRLLARPELTEEQKHETRGLIEDNLSSFDWGFLLDQATRHNVLQMLGKHFADLRYYYFPDQRVIVPHWWVLCAAYQANTIRNENLSAEYGQVLGLLNEAGVRYAVRKGAALGEHLYPDPGLRRTSDLDLLIERTDARRVAEILTELGYEQGRIAPDGKSVQALSKQAQGFWRLHVNNAMPFHRIPGRSDIPYYGVDMCFDLFQRGSGSASPVPELLDRSTAVELCGVPSAMLSLPDQLIDTCAHLFKEATNLYYIEHERDLQLSKFLDVALLADRVTRSGGWEQTVARVREYQAVRQVYFALHFTDLLFPGEIAPEVLAELRPADCSYLEEYGGGGQEVYRWGTPFLDRLFDRKRRSRAAARSVVPTV</sequence>
<accession>A0ABY4V080</accession>
<dbReference type="Gene3D" id="3.30.460.40">
    <property type="match status" value="1"/>
</dbReference>
<evidence type="ECO:0000313" key="1">
    <source>
        <dbReference type="EMBL" id="USC48029.1"/>
    </source>
</evidence>
<organism evidence="1 2">
    <name type="scientific">Streptomyces filamentosus</name>
    <name type="common">Streptomyces roseosporus</name>
    <dbReference type="NCBI Taxonomy" id="67294"/>
    <lineage>
        <taxon>Bacteria</taxon>
        <taxon>Bacillati</taxon>
        <taxon>Actinomycetota</taxon>
        <taxon>Actinomycetes</taxon>
        <taxon>Kitasatosporales</taxon>
        <taxon>Streptomycetaceae</taxon>
        <taxon>Streptomyces</taxon>
    </lineage>
</organism>
<reference evidence="1" key="1">
    <citation type="submission" date="2021-08" db="EMBL/GenBank/DDBJ databases">
        <title>DNA methylation of m4C regulates biosynthesis of daptomycin in Streptomyces roseosporus L30.</title>
        <authorList>
            <person name="Fang J.-L."/>
        </authorList>
    </citation>
    <scope>NUCLEOTIDE SEQUENCE</scope>
    <source>
        <strain evidence="1">L30</strain>
    </source>
</reference>
<dbReference type="Proteomes" id="UP001056079">
    <property type="component" value="Chromosome"/>
</dbReference>
<protein>
    <submittedName>
        <fullName evidence="1">Nucleotidyltransferase family protein</fullName>
    </submittedName>
</protein>
<keyword evidence="2" id="KW-1185">Reference proteome</keyword>